<evidence type="ECO:0000313" key="3">
    <source>
        <dbReference type="Proteomes" id="UP001149719"/>
    </source>
</evidence>
<dbReference type="InterPro" id="IPR037171">
    <property type="entry name" value="NagB/RpiA_transferase-like"/>
</dbReference>
<keyword evidence="3" id="KW-1185">Reference proteome</keyword>
<dbReference type="Proteomes" id="UP001149719">
    <property type="component" value="Unassembled WGS sequence"/>
</dbReference>
<dbReference type="Pfam" id="PF02589">
    <property type="entry name" value="LUD_dom"/>
    <property type="match status" value="1"/>
</dbReference>
<proteinExistence type="predicted"/>
<dbReference type="PANTHER" id="PTHR43682:SF1">
    <property type="entry name" value="LACTATE UTILIZATION PROTEIN C"/>
    <property type="match status" value="1"/>
</dbReference>
<name>A0ABT4JY66_9GAMM</name>
<dbReference type="InterPro" id="IPR024185">
    <property type="entry name" value="FTHF_cligase-like_sf"/>
</dbReference>
<dbReference type="EMBL" id="JAPUBN010000021">
    <property type="protein sequence ID" value="MCZ2723351.1"/>
    <property type="molecule type" value="Genomic_DNA"/>
</dbReference>
<sequence length="219" mass="24501">MNARQAILDKLQQSSLKRIGDGDVIPDRPGFQVMQRERKSNAQLSQQFENMMAKVKGEVIRVPQEELESRLNAIIEAKAIKTLLLSPESPYKASFSGLLDEVRIYDKAIESWKEALFNDIDAAITSTLGGIAETGTLVLWPSVSEPRLMSLVPPIHIAILYESQMQPTFWHFMHHHNWSEGMPTNALLISGPSKTADIEQTLAYGVHGPKELVIVLVEE</sequence>
<dbReference type="RefSeq" id="WP_269127452.1">
    <property type="nucleotide sequence ID" value="NZ_JAPUBN010000021.1"/>
</dbReference>
<dbReference type="Gene3D" id="3.40.50.10420">
    <property type="entry name" value="NagB/RpiA/CoA transferase-like"/>
    <property type="match status" value="1"/>
</dbReference>
<dbReference type="PANTHER" id="PTHR43682">
    <property type="entry name" value="LACTATE UTILIZATION PROTEIN C"/>
    <property type="match status" value="1"/>
</dbReference>
<feature type="domain" description="LUD" evidence="1">
    <location>
        <begin position="46"/>
        <end position="217"/>
    </location>
</feature>
<organism evidence="2 3">
    <name type="scientific">Marinomonas phaeophyticola</name>
    <dbReference type="NCBI Taxonomy" id="3004091"/>
    <lineage>
        <taxon>Bacteria</taxon>
        <taxon>Pseudomonadati</taxon>
        <taxon>Pseudomonadota</taxon>
        <taxon>Gammaproteobacteria</taxon>
        <taxon>Oceanospirillales</taxon>
        <taxon>Oceanospirillaceae</taxon>
        <taxon>Marinomonas</taxon>
    </lineage>
</organism>
<protein>
    <submittedName>
        <fullName evidence="2">Lactate utilization protein C</fullName>
    </submittedName>
</protein>
<gene>
    <name evidence="2" type="ORF">O1D97_17490</name>
</gene>
<dbReference type="SUPFAM" id="SSF100950">
    <property type="entry name" value="NagB/RpiA/CoA transferase-like"/>
    <property type="match status" value="1"/>
</dbReference>
<dbReference type="InterPro" id="IPR003741">
    <property type="entry name" value="LUD_dom"/>
</dbReference>
<reference evidence="2" key="1">
    <citation type="submission" date="2022-12" db="EMBL/GenBank/DDBJ databases">
        <title>Marinomonas 15G1-11 sp. nov, isolated from marine algae.</title>
        <authorList>
            <person name="Butt M."/>
            <person name="Choi D.G."/>
            <person name="Kim J.M."/>
            <person name="Lee J.K."/>
            <person name="Baek J.H."/>
            <person name="Jeon C.O."/>
        </authorList>
    </citation>
    <scope>NUCLEOTIDE SEQUENCE</scope>
    <source>
        <strain evidence="2">15G1-11</strain>
    </source>
</reference>
<accession>A0ABT4JY66</accession>
<evidence type="ECO:0000259" key="1">
    <source>
        <dbReference type="Pfam" id="PF02589"/>
    </source>
</evidence>
<comment type="caution">
    <text evidence="2">The sequence shown here is derived from an EMBL/GenBank/DDBJ whole genome shotgun (WGS) entry which is preliminary data.</text>
</comment>
<evidence type="ECO:0000313" key="2">
    <source>
        <dbReference type="EMBL" id="MCZ2723351.1"/>
    </source>
</evidence>